<organism evidence="2 3">
    <name type="scientific">Candidatus Gottesmanbacteria bacterium RIFCSPLOWO2_01_FULL_46_21</name>
    <dbReference type="NCBI Taxonomy" id="1798393"/>
    <lineage>
        <taxon>Bacteria</taxon>
        <taxon>Candidatus Gottesmaniibacteriota</taxon>
    </lineage>
</organism>
<name>A0A1F6B024_9BACT</name>
<feature type="transmembrane region" description="Helical" evidence="1">
    <location>
        <begin position="184"/>
        <end position="203"/>
    </location>
</feature>
<gene>
    <name evidence="2" type="ORF">A2971_00380</name>
</gene>
<dbReference type="Proteomes" id="UP000178461">
    <property type="component" value="Unassembled WGS sequence"/>
</dbReference>
<dbReference type="AlphaFoldDB" id="A0A1F6B024"/>
<feature type="transmembrane region" description="Helical" evidence="1">
    <location>
        <begin position="45"/>
        <end position="65"/>
    </location>
</feature>
<evidence type="ECO:0000256" key="1">
    <source>
        <dbReference type="SAM" id="Phobius"/>
    </source>
</evidence>
<keyword evidence="1" id="KW-0812">Transmembrane</keyword>
<protein>
    <recommendedName>
        <fullName evidence="4">PH domain-containing protein</fullName>
    </recommendedName>
</protein>
<dbReference type="PROSITE" id="PS51257">
    <property type="entry name" value="PROKAR_LIPOPROTEIN"/>
    <property type="match status" value="1"/>
</dbReference>
<evidence type="ECO:0000313" key="2">
    <source>
        <dbReference type="EMBL" id="OGG30279.1"/>
    </source>
</evidence>
<proteinExistence type="predicted"/>
<evidence type="ECO:0008006" key="4">
    <source>
        <dbReference type="Google" id="ProtNLM"/>
    </source>
</evidence>
<keyword evidence="1" id="KW-1133">Transmembrane helix</keyword>
<accession>A0A1F6B024</accession>
<dbReference type="EMBL" id="MFJW01000003">
    <property type="protein sequence ID" value="OGG30279.1"/>
    <property type="molecule type" value="Genomic_DNA"/>
</dbReference>
<keyword evidence="1" id="KW-0472">Membrane</keyword>
<evidence type="ECO:0000313" key="3">
    <source>
        <dbReference type="Proteomes" id="UP000178461"/>
    </source>
</evidence>
<reference evidence="2 3" key="1">
    <citation type="journal article" date="2016" name="Nat. Commun.">
        <title>Thousands of microbial genomes shed light on interconnected biogeochemical processes in an aquifer system.</title>
        <authorList>
            <person name="Anantharaman K."/>
            <person name="Brown C.T."/>
            <person name="Hug L.A."/>
            <person name="Sharon I."/>
            <person name="Castelle C.J."/>
            <person name="Probst A.J."/>
            <person name="Thomas B.C."/>
            <person name="Singh A."/>
            <person name="Wilkins M.J."/>
            <person name="Karaoz U."/>
            <person name="Brodie E.L."/>
            <person name="Williams K.H."/>
            <person name="Hubbard S.S."/>
            <person name="Banfield J.F."/>
        </authorList>
    </citation>
    <scope>NUCLEOTIDE SEQUENCE [LARGE SCALE GENOMIC DNA]</scope>
</reference>
<feature type="transmembrane region" description="Helical" evidence="1">
    <location>
        <begin position="209"/>
        <end position="228"/>
    </location>
</feature>
<sequence>MDMVYYRNRNHLIAHFILSCIISLILTFSIGLPLILFLIQNDYSGYRFQIATIAIFIILLLIFFYKSISHKLIFSDKNLLISNILKRKLIPWNSIVYVDARKGDTSLGQDVLLRQIPKLYSFLYERSSVALYYRKKNNIQREVLEIDQYSNQDTILNTFASKTSNAKNIDEIFSQYRRSQKKIIIIKAFVSLILLGLSFWIASKSSTNPIILSSILVILWWSEIPKLFKK</sequence>
<comment type="caution">
    <text evidence="2">The sequence shown here is derived from an EMBL/GenBank/DDBJ whole genome shotgun (WGS) entry which is preliminary data.</text>
</comment>
<feature type="transmembrane region" description="Helical" evidence="1">
    <location>
        <begin position="12"/>
        <end position="39"/>
    </location>
</feature>